<dbReference type="EMBL" id="JAYWIO010000004">
    <property type="protein sequence ID" value="KAK7267872.1"/>
    <property type="molecule type" value="Genomic_DNA"/>
</dbReference>
<evidence type="ECO:0000313" key="3">
    <source>
        <dbReference type="Proteomes" id="UP001372338"/>
    </source>
</evidence>
<sequence>MNEANRIYLSIQEPPHASHDPDLPNVDDVVPATCRERGGLGRKRRHEPAVERRQQITMDRQPGMYYAPQPYPYYESQAPYETYFYPRLPDSAQVQQSPPTQERYIPSLLPQGYMPSPQYDGYMPMPPMQGYFTPSPYASNTVGEM</sequence>
<gene>
    <name evidence="2" type="ORF">RIF29_20552</name>
</gene>
<dbReference type="AlphaFoldDB" id="A0AAN9F1A7"/>
<name>A0AAN9F1A7_CROPI</name>
<feature type="region of interest" description="Disordered" evidence="1">
    <location>
        <begin position="1"/>
        <end position="28"/>
    </location>
</feature>
<organism evidence="2 3">
    <name type="scientific">Crotalaria pallida</name>
    <name type="common">Smooth rattlebox</name>
    <name type="synonym">Crotalaria striata</name>
    <dbReference type="NCBI Taxonomy" id="3830"/>
    <lineage>
        <taxon>Eukaryota</taxon>
        <taxon>Viridiplantae</taxon>
        <taxon>Streptophyta</taxon>
        <taxon>Embryophyta</taxon>
        <taxon>Tracheophyta</taxon>
        <taxon>Spermatophyta</taxon>
        <taxon>Magnoliopsida</taxon>
        <taxon>eudicotyledons</taxon>
        <taxon>Gunneridae</taxon>
        <taxon>Pentapetalae</taxon>
        <taxon>rosids</taxon>
        <taxon>fabids</taxon>
        <taxon>Fabales</taxon>
        <taxon>Fabaceae</taxon>
        <taxon>Papilionoideae</taxon>
        <taxon>50 kb inversion clade</taxon>
        <taxon>genistoids sensu lato</taxon>
        <taxon>core genistoids</taxon>
        <taxon>Crotalarieae</taxon>
        <taxon>Crotalaria</taxon>
    </lineage>
</organism>
<evidence type="ECO:0000256" key="1">
    <source>
        <dbReference type="SAM" id="MobiDB-lite"/>
    </source>
</evidence>
<proteinExistence type="predicted"/>
<protein>
    <submittedName>
        <fullName evidence="2">Uncharacterized protein</fullName>
    </submittedName>
</protein>
<evidence type="ECO:0000313" key="2">
    <source>
        <dbReference type="EMBL" id="KAK7267872.1"/>
    </source>
</evidence>
<comment type="caution">
    <text evidence="2">The sequence shown here is derived from an EMBL/GenBank/DDBJ whole genome shotgun (WGS) entry which is preliminary data.</text>
</comment>
<keyword evidence="3" id="KW-1185">Reference proteome</keyword>
<reference evidence="2 3" key="1">
    <citation type="submission" date="2024-01" db="EMBL/GenBank/DDBJ databases">
        <title>The genomes of 5 underutilized Papilionoideae crops provide insights into root nodulation and disease resistanc.</title>
        <authorList>
            <person name="Yuan L."/>
        </authorList>
    </citation>
    <scope>NUCLEOTIDE SEQUENCE [LARGE SCALE GENOMIC DNA]</scope>
    <source>
        <strain evidence="2">ZHUSHIDOU_FW_LH</strain>
        <tissue evidence="2">Leaf</tissue>
    </source>
</reference>
<accession>A0AAN9F1A7</accession>
<dbReference type="Proteomes" id="UP001372338">
    <property type="component" value="Unassembled WGS sequence"/>
</dbReference>
<feature type="region of interest" description="Disordered" evidence="1">
    <location>
        <begin position="91"/>
        <end position="111"/>
    </location>
</feature>